<evidence type="ECO:0000313" key="2">
    <source>
        <dbReference type="EMBL" id="NHQ87625.1"/>
    </source>
</evidence>
<keyword evidence="3" id="KW-1185">Reference proteome</keyword>
<protein>
    <recommendedName>
        <fullName evidence="4">Toxin CptA</fullName>
    </recommendedName>
</protein>
<accession>A0ABX0KSI2</accession>
<keyword evidence="1" id="KW-1133">Transmembrane helix</keyword>
<proteinExistence type="predicted"/>
<reference evidence="2 3" key="1">
    <citation type="submission" date="2020-03" db="EMBL/GenBank/DDBJ databases">
        <title>Draft genome sequence of environmentally isolated violet-colored cultures.</title>
        <authorList>
            <person name="Wilson H.S."/>
        </authorList>
    </citation>
    <scope>NUCLEOTIDE SEQUENCE [LARGE SCALE GENOMIC DNA]</scope>
    <source>
        <strain evidence="2 3">HSC-16F04</strain>
    </source>
</reference>
<dbReference type="InterPro" id="IPR009883">
    <property type="entry name" value="YgfX"/>
</dbReference>
<evidence type="ECO:0000313" key="3">
    <source>
        <dbReference type="Proteomes" id="UP000712570"/>
    </source>
</evidence>
<keyword evidence="1" id="KW-0812">Transmembrane</keyword>
<keyword evidence="1" id="KW-0472">Membrane</keyword>
<comment type="caution">
    <text evidence="2">The sequence shown here is derived from an EMBL/GenBank/DDBJ whole genome shotgun (WGS) entry which is preliminary data.</text>
</comment>
<feature type="transmembrane region" description="Helical" evidence="1">
    <location>
        <begin position="20"/>
        <end position="47"/>
    </location>
</feature>
<dbReference type="Proteomes" id="UP000712570">
    <property type="component" value="Unassembled WGS sequence"/>
</dbReference>
<evidence type="ECO:0008006" key="4">
    <source>
        <dbReference type="Google" id="ProtNLM"/>
    </source>
</evidence>
<gene>
    <name evidence="2" type="ORF">HA050_16010</name>
</gene>
<organism evidence="2 3">
    <name type="scientific">Iodobacter violaceini</name>
    <dbReference type="NCBI Taxonomy" id="3044271"/>
    <lineage>
        <taxon>Bacteria</taxon>
        <taxon>Pseudomonadati</taxon>
        <taxon>Pseudomonadota</taxon>
        <taxon>Betaproteobacteria</taxon>
        <taxon>Neisseriales</taxon>
        <taxon>Chitinibacteraceae</taxon>
        <taxon>Iodobacter</taxon>
    </lineage>
</organism>
<sequence length="137" mass="15535">MSPAPLVLTASLWERRCVYISHAAAALACVFSPWLWAITLVVAFSLYCSLYRKSLAPCSVMALPDGQLRLTMMDGKEMDASLLPSSRVLGVLIVLHLMVDGRRINLVLWPDSAPADCLRQWRIWLRWQWPVLQKPSR</sequence>
<dbReference type="RefSeq" id="WP_166828279.1">
    <property type="nucleotide sequence ID" value="NZ_JAAOLX010000008.1"/>
</dbReference>
<dbReference type="EMBL" id="JAAOLX010000008">
    <property type="protein sequence ID" value="NHQ87625.1"/>
    <property type="molecule type" value="Genomic_DNA"/>
</dbReference>
<dbReference type="Pfam" id="PF07254">
    <property type="entry name" value="Cpta_toxin"/>
    <property type="match status" value="1"/>
</dbReference>
<name>A0ABX0KSI2_9NEIS</name>
<evidence type="ECO:0000256" key="1">
    <source>
        <dbReference type="SAM" id="Phobius"/>
    </source>
</evidence>